<evidence type="ECO:0000313" key="4">
    <source>
        <dbReference type="EMBL" id="MCK6261662.1"/>
    </source>
</evidence>
<accession>A0A9X1XES3</accession>
<reference evidence="4" key="1">
    <citation type="submission" date="2021-11" db="EMBL/GenBank/DDBJ databases">
        <title>Vibrio ZSDE26 sp. nov. and Vibrio ZSDZ34 sp. nov., isolated from coastal seawater in Qingdao.</title>
        <authorList>
            <person name="Zhang P."/>
        </authorList>
    </citation>
    <scope>NUCLEOTIDE SEQUENCE</scope>
    <source>
        <strain evidence="4">ZSDE26</strain>
    </source>
</reference>
<dbReference type="Proteomes" id="UP001139559">
    <property type="component" value="Unassembled WGS sequence"/>
</dbReference>
<dbReference type="PANTHER" id="PTHR45228">
    <property type="entry name" value="CYCLIC DI-GMP PHOSPHODIESTERASE TM_0186-RELATED"/>
    <property type="match status" value="1"/>
</dbReference>
<dbReference type="RefSeq" id="WP_248006792.1">
    <property type="nucleotide sequence ID" value="NZ_JAJHVV010000001.1"/>
</dbReference>
<keyword evidence="5" id="KW-1185">Reference proteome</keyword>
<dbReference type="Pfam" id="PF13487">
    <property type="entry name" value="HD_5"/>
    <property type="match status" value="1"/>
</dbReference>
<dbReference type="GO" id="GO:0008081">
    <property type="term" value="F:phosphoric diester hydrolase activity"/>
    <property type="evidence" value="ECO:0007669"/>
    <property type="project" value="UniProtKB-ARBA"/>
</dbReference>
<gene>
    <name evidence="4" type="ORF">KP803_00075</name>
</gene>
<dbReference type="SMART" id="SM00471">
    <property type="entry name" value="HDc"/>
    <property type="match status" value="1"/>
</dbReference>
<dbReference type="InterPro" id="IPR001789">
    <property type="entry name" value="Sig_transdc_resp-reg_receiver"/>
</dbReference>
<dbReference type="PROSITE" id="PS51832">
    <property type="entry name" value="HD_GYP"/>
    <property type="match status" value="1"/>
</dbReference>
<dbReference type="EMBL" id="JAJHVV010000001">
    <property type="protein sequence ID" value="MCK6261662.1"/>
    <property type="molecule type" value="Genomic_DNA"/>
</dbReference>
<evidence type="ECO:0000256" key="1">
    <source>
        <dbReference type="PROSITE-ProRule" id="PRU00169"/>
    </source>
</evidence>
<dbReference type="InterPro" id="IPR003607">
    <property type="entry name" value="HD/PDEase_dom"/>
</dbReference>
<name>A0A9X1XES3_9VIBR</name>
<protein>
    <submittedName>
        <fullName evidence="4">Two-component system response regulator</fullName>
    </submittedName>
</protein>
<feature type="domain" description="HD-GYP" evidence="3">
    <location>
        <begin position="146"/>
        <end position="343"/>
    </location>
</feature>
<feature type="modified residue" description="4-aspartylphosphate" evidence="1">
    <location>
        <position position="59"/>
    </location>
</feature>
<evidence type="ECO:0000259" key="2">
    <source>
        <dbReference type="PROSITE" id="PS50110"/>
    </source>
</evidence>
<dbReference type="InterPro" id="IPR052020">
    <property type="entry name" value="Cyclic_di-GMP/3'3'-cGAMP_PDE"/>
</dbReference>
<dbReference type="AlphaFoldDB" id="A0A9X1XES3"/>
<feature type="domain" description="Response regulatory" evidence="2">
    <location>
        <begin position="10"/>
        <end position="126"/>
    </location>
</feature>
<proteinExistence type="predicted"/>
<dbReference type="GO" id="GO:0000160">
    <property type="term" value="P:phosphorelay signal transduction system"/>
    <property type="evidence" value="ECO:0007669"/>
    <property type="project" value="InterPro"/>
</dbReference>
<organism evidence="4 5">
    <name type="scientific">Vibrio amylolyticus</name>
    <dbReference type="NCBI Taxonomy" id="2847292"/>
    <lineage>
        <taxon>Bacteria</taxon>
        <taxon>Pseudomonadati</taxon>
        <taxon>Pseudomonadota</taxon>
        <taxon>Gammaproteobacteria</taxon>
        <taxon>Vibrionales</taxon>
        <taxon>Vibrionaceae</taxon>
        <taxon>Vibrio</taxon>
    </lineage>
</organism>
<dbReference type="InterPro" id="IPR011006">
    <property type="entry name" value="CheY-like_superfamily"/>
</dbReference>
<dbReference type="PROSITE" id="PS50110">
    <property type="entry name" value="RESPONSE_REGULATORY"/>
    <property type="match status" value="1"/>
</dbReference>
<sequence>MQSDIAQKPVILVVDDIPDNIHTLSGILSDEFKIKAATNGKKAIQIANTTPKPHLILLDIMMPEMDGYQVCQELKSNPMTVDIPIIFVTAKAEIVDEQKGFEMGAVDYITKPISPPIVKARVQTHIALHNQNLELAVKVKKRTEQLEQTRLEIIQRLGRAAEYKDNETGMHVIRMSHYSRIIAEQLDVNERWKELVFQASPMHDIGKIGIPDKVLGKPGKLDSDEWDTMQQHVKIGGEIIGDSDSLLLQMAREIALFHHEKWDGSGYPHGTKGEDIPLSARIVAIADVFDALTSERPYKKAWSIEKTVTLIKEEAGKHFDPYLVDVFLGQLDQALIIKESFTDDHVIEAQE</sequence>
<dbReference type="SUPFAM" id="SSF109604">
    <property type="entry name" value="HD-domain/PDEase-like"/>
    <property type="match status" value="1"/>
</dbReference>
<dbReference type="Gene3D" id="1.10.3210.10">
    <property type="entry name" value="Hypothetical protein af1432"/>
    <property type="match status" value="1"/>
</dbReference>
<dbReference type="PANTHER" id="PTHR45228:SF5">
    <property type="entry name" value="CYCLIC DI-GMP PHOSPHODIESTERASE VC_1348-RELATED"/>
    <property type="match status" value="1"/>
</dbReference>
<evidence type="ECO:0000313" key="5">
    <source>
        <dbReference type="Proteomes" id="UP001139559"/>
    </source>
</evidence>
<comment type="caution">
    <text evidence="4">The sequence shown here is derived from an EMBL/GenBank/DDBJ whole genome shotgun (WGS) entry which is preliminary data.</text>
</comment>
<dbReference type="Pfam" id="PF00072">
    <property type="entry name" value="Response_reg"/>
    <property type="match status" value="1"/>
</dbReference>
<dbReference type="CDD" id="cd00077">
    <property type="entry name" value="HDc"/>
    <property type="match status" value="1"/>
</dbReference>
<dbReference type="Gene3D" id="3.40.50.2300">
    <property type="match status" value="1"/>
</dbReference>
<dbReference type="SMART" id="SM00448">
    <property type="entry name" value="REC"/>
    <property type="match status" value="1"/>
</dbReference>
<dbReference type="InterPro" id="IPR037522">
    <property type="entry name" value="HD_GYP_dom"/>
</dbReference>
<keyword evidence="1" id="KW-0597">Phosphoprotein</keyword>
<dbReference type="CDD" id="cd19920">
    <property type="entry name" value="REC_PA4781-like"/>
    <property type="match status" value="1"/>
</dbReference>
<dbReference type="SUPFAM" id="SSF52172">
    <property type="entry name" value="CheY-like"/>
    <property type="match status" value="1"/>
</dbReference>
<evidence type="ECO:0000259" key="3">
    <source>
        <dbReference type="PROSITE" id="PS51832"/>
    </source>
</evidence>